<comment type="caution">
    <text evidence="1">The sequence shown here is derived from an EMBL/GenBank/DDBJ whole genome shotgun (WGS) entry which is preliminary data.</text>
</comment>
<dbReference type="RefSeq" id="WP_008564918.1">
    <property type="nucleotide sequence ID" value="NZ_JH594502.1"/>
</dbReference>
<gene>
    <name evidence="1" type="ORF">HMPREF9944_01061</name>
</gene>
<organism evidence="1 2">
    <name type="scientific">Segatella maculosa OT 289</name>
    <dbReference type="NCBI Taxonomy" id="999422"/>
    <lineage>
        <taxon>Bacteria</taxon>
        <taxon>Pseudomonadati</taxon>
        <taxon>Bacteroidota</taxon>
        <taxon>Bacteroidia</taxon>
        <taxon>Bacteroidales</taxon>
        <taxon>Prevotellaceae</taxon>
        <taxon>Segatella</taxon>
    </lineage>
</organism>
<sequence length="162" mass="18087">MKIRNTIIPLLFALALTSCTSGKVYDRYQHTPIGGWERNDTLMFADIARFSRSAVYTAELGLRISGAYPFMGLTLIVDKHFYPRHIVESDTIDCSLIDHNGNSRGVGGVGYYQYRFGLNPIQVSAGDSIVVSIRHNMKREILPGISDVGLMLTEAADRPKYK</sequence>
<dbReference type="NCBIfam" id="TIGR03511">
    <property type="entry name" value="GldH_lipo"/>
    <property type="match status" value="1"/>
</dbReference>
<evidence type="ECO:0000313" key="2">
    <source>
        <dbReference type="Proteomes" id="UP000003167"/>
    </source>
</evidence>
<dbReference type="PROSITE" id="PS51257">
    <property type="entry name" value="PROKAR_LIPOPROTEIN"/>
    <property type="match status" value="1"/>
</dbReference>
<dbReference type="AlphaFoldDB" id="H1HLL7"/>
<name>H1HLL7_9BACT</name>
<dbReference type="HOGENOM" id="CLU_109250_1_0_10"/>
<keyword evidence="2" id="KW-1185">Reference proteome</keyword>
<evidence type="ECO:0000313" key="1">
    <source>
        <dbReference type="EMBL" id="EHO71945.1"/>
    </source>
</evidence>
<protein>
    <submittedName>
        <fullName evidence="1">Gliding motility-associated lipoprotein GldH</fullName>
    </submittedName>
</protein>
<accession>H1HLL7</accession>
<proteinExistence type="predicted"/>
<dbReference type="InterPro" id="IPR020018">
    <property type="entry name" value="Motility-assoc_lipoprot_GldH"/>
</dbReference>
<dbReference type="PATRIC" id="fig|999422.3.peg.1089"/>
<reference evidence="1 2" key="1">
    <citation type="submission" date="2011-12" db="EMBL/GenBank/DDBJ databases">
        <title>The Genome Sequence of Prevotella maculosa OT 289.</title>
        <authorList>
            <consortium name="The Broad Institute Genome Sequencing Platform"/>
            <person name="Earl A."/>
            <person name="Ward D."/>
            <person name="Feldgarden M."/>
            <person name="Gevers D."/>
            <person name="Izard J."/>
            <person name="Blanton J.M."/>
            <person name="Mathney J."/>
            <person name="Tanner A.C."/>
            <person name="Dewhirst F.E."/>
            <person name="Young S.K."/>
            <person name="Zeng Q."/>
            <person name="Gargeya S."/>
            <person name="Fitzgerald M."/>
            <person name="Haas B."/>
            <person name="Abouelleil A."/>
            <person name="Alvarado L."/>
            <person name="Arachchi H.M."/>
            <person name="Berlin A."/>
            <person name="Chapman S.B."/>
            <person name="Gearin G."/>
            <person name="Goldberg J."/>
            <person name="Griggs A."/>
            <person name="Gujja S."/>
            <person name="Hansen M."/>
            <person name="Heiman D."/>
            <person name="Howarth C."/>
            <person name="Larimer J."/>
            <person name="Lui A."/>
            <person name="MacDonald P.J.P."/>
            <person name="McCowen C."/>
            <person name="Montmayeur A."/>
            <person name="Murphy C."/>
            <person name="Neiman D."/>
            <person name="Pearson M."/>
            <person name="Priest M."/>
            <person name="Roberts A."/>
            <person name="Saif S."/>
            <person name="Shea T."/>
            <person name="Sisk P."/>
            <person name="Stolte C."/>
            <person name="Sykes S."/>
            <person name="Wortman J."/>
            <person name="Nusbaum C."/>
            <person name="Birren B."/>
        </authorList>
    </citation>
    <scope>NUCLEOTIDE SEQUENCE [LARGE SCALE GENOMIC DNA]</scope>
    <source>
        <strain evidence="1 2">OT 289</strain>
    </source>
</reference>
<dbReference type="OrthoDB" id="982482at2"/>
<dbReference type="STRING" id="999422.HMPREF9944_01061"/>
<keyword evidence="1" id="KW-0449">Lipoprotein</keyword>
<dbReference type="Proteomes" id="UP000003167">
    <property type="component" value="Unassembled WGS sequence"/>
</dbReference>
<dbReference type="EMBL" id="AGEK01000019">
    <property type="protein sequence ID" value="EHO71945.1"/>
    <property type="molecule type" value="Genomic_DNA"/>
</dbReference>
<dbReference type="Pfam" id="PF14109">
    <property type="entry name" value="GldH_lipo"/>
    <property type="match status" value="1"/>
</dbReference>